<keyword evidence="5" id="KW-1185">Reference proteome</keyword>
<dbReference type="EMBL" id="JBHUOV010000001">
    <property type="protein sequence ID" value="MFD2822755.1"/>
    <property type="molecule type" value="Genomic_DNA"/>
</dbReference>
<gene>
    <name evidence="4" type="ORF">ACFS5M_03680</name>
</gene>
<dbReference type="InterPro" id="IPR026444">
    <property type="entry name" value="Secre_tail"/>
</dbReference>
<evidence type="ECO:0000259" key="3">
    <source>
        <dbReference type="Pfam" id="PF18962"/>
    </source>
</evidence>
<dbReference type="Pfam" id="PF18962">
    <property type="entry name" value="Por_Secre_tail"/>
    <property type="match status" value="1"/>
</dbReference>
<evidence type="ECO:0000256" key="1">
    <source>
        <dbReference type="ARBA" id="ARBA00022729"/>
    </source>
</evidence>
<evidence type="ECO:0000313" key="5">
    <source>
        <dbReference type="Proteomes" id="UP001597533"/>
    </source>
</evidence>
<proteinExistence type="predicted"/>
<feature type="signal peptide" evidence="2">
    <location>
        <begin position="1"/>
        <end position="18"/>
    </location>
</feature>
<sequence length="588" mass="64706">MKLLYTFFFSFFCTLFYAQTCAPEPKVLIAGDSWAQYMSDDETHNVIFDKFGHADFDLLGPSLGANPGPGYTGSEYAISGSEANEWADTENYPWVDNVINEITNNPTIETVILSIGGNDILAAKSGGGWYKDMDLDTPGSEAALFATIRDNTFVIIDSILAVHPDVEILISSYDYPNFNTTLCFLFACPLRDDLSRDATNDLITDAELNQMMITVEEERISWLDLEPNLAFDNAIGLSHYYYGDGVNAPGTLPLPEATAPFSATFYGGNLNLPSLRANFRNIFDPIHLSADAYENKIIHQTLNYFMPKIRDDVDATIFSTGGTEDGWTNGSTLGTNEVRIGDDGTNSYKGILSFDTSSLPDDVTIDKVSLYLIRNNANLTNPFTSGALGAPQIDVKNGSFGSLTIENSDFTESADATDAGCFHGTVSANDYAMRIDLNAAGMAALNLTGNTQFRISFPNTNANADYIDFNTGNATVDADFETVGLAEYMNNAKPFLDINYTQPLSVDEFVDSKILLYPNPVKNNFNIKGLENKTYQLQIITPQGQVVKDLKNFTSEQSITTENLANGFYFLRIKSNNAYKTMKFLKTN</sequence>
<dbReference type="Proteomes" id="UP001597533">
    <property type="component" value="Unassembled WGS sequence"/>
</dbReference>
<feature type="chain" id="PRO_5047542111" evidence="2">
    <location>
        <begin position="19"/>
        <end position="588"/>
    </location>
</feature>
<evidence type="ECO:0000313" key="4">
    <source>
        <dbReference type="EMBL" id="MFD2822755.1"/>
    </source>
</evidence>
<dbReference type="NCBIfam" id="TIGR04183">
    <property type="entry name" value="Por_Secre_tail"/>
    <property type="match status" value="1"/>
</dbReference>
<dbReference type="Gene3D" id="3.40.50.1110">
    <property type="entry name" value="SGNH hydrolase"/>
    <property type="match status" value="1"/>
</dbReference>
<organism evidence="4 5">
    <name type="scientific">Lacinutrix iliipiscaria</name>
    <dbReference type="NCBI Taxonomy" id="1230532"/>
    <lineage>
        <taxon>Bacteria</taxon>
        <taxon>Pseudomonadati</taxon>
        <taxon>Bacteroidota</taxon>
        <taxon>Flavobacteriia</taxon>
        <taxon>Flavobacteriales</taxon>
        <taxon>Flavobacteriaceae</taxon>
        <taxon>Lacinutrix</taxon>
    </lineage>
</organism>
<dbReference type="InterPro" id="IPR036514">
    <property type="entry name" value="SGNH_hydro_sf"/>
</dbReference>
<comment type="caution">
    <text evidence="4">The sequence shown here is derived from an EMBL/GenBank/DDBJ whole genome shotgun (WGS) entry which is preliminary data.</text>
</comment>
<dbReference type="RefSeq" id="WP_183485909.1">
    <property type="nucleotide sequence ID" value="NZ_JBHUOV010000001.1"/>
</dbReference>
<feature type="domain" description="Secretion system C-terminal sorting" evidence="3">
    <location>
        <begin position="516"/>
        <end position="584"/>
    </location>
</feature>
<name>A0ABW5WLK6_9FLAO</name>
<protein>
    <submittedName>
        <fullName evidence="4">T9SS type A sorting domain-containing protein</fullName>
    </submittedName>
</protein>
<accession>A0ABW5WLK6</accession>
<dbReference type="SUPFAM" id="SSF52266">
    <property type="entry name" value="SGNH hydrolase"/>
    <property type="match status" value="1"/>
</dbReference>
<reference evidence="5" key="1">
    <citation type="journal article" date="2019" name="Int. J. Syst. Evol. Microbiol.">
        <title>The Global Catalogue of Microorganisms (GCM) 10K type strain sequencing project: providing services to taxonomists for standard genome sequencing and annotation.</title>
        <authorList>
            <consortium name="The Broad Institute Genomics Platform"/>
            <consortium name="The Broad Institute Genome Sequencing Center for Infectious Disease"/>
            <person name="Wu L."/>
            <person name="Ma J."/>
        </authorList>
    </citation>
    <scope>NUCLEOTIDE SEQUENCE [LARGE SCALE GENOMIC DNA]</scope>
    <source>
        <strain evidence="5">KCTC 32141</strain>
    </source>
</reference>
<keyword evidence="1 2" id="KW-0732">Signal</keyword>
<evidence type="ECO:0000256" key="2">
    <source>
        <dbReference type="SAM" id="SignalP"/>
    </source>
</evidence>